<protein>
    <submittedName>
        <fullName evidence="2">Clr2_transil domain-containing protein</fullName>
    </submittedName>
</protein>
<evidence type="ECO:0000313" key="1">
    <source>
        <dbReference type="Proteomes" id="UP000095282"/>
    </source>
</evidence>
<dbReference type="Proteomes" id="UP000095282">
    <property type="component" value="Unplaced"/>
</dbReference>
<organism evidence="1 2">
    <name type="scientific">Caenorhabditis tropicalis</name>
    <dbReference type="NCBI Taxonomy" id="1561998"/>
    <lineage>
        <taxon>Eukaryota</taxon>
        <taxon>Metazoa</taxon>
        <taxon>Ecdysozoa</taxon>
        <taxon>Nematoda</taxon>
        <taxon>Chromadorea</taxon>
        <taxon>Rhabditida</taxon>
        <taxon>Rhabditina</taxon>
        <taxon>Rhabditomorpha</taxon>
        <taxon>Rhabditoidea</taxon>
        <taxon>Rhabditidae</taxon>
        <taxon>Peloderinae</taxon>
        <taxon>Caenorhabditis</taxon>
    </lineage>
</organism>
<keyword evidence="1" id="KW-1185">Reference proteome</keyword>
<dbReference type="STRING" id="1561998.A0A1I7TPD5"/>
<accession>A0A1I7TPD5</accession>
<reference evidence="2" key="1">
    <citation type="submission" date="2016-11" db="UniProtKB">
        <authorList>
            <consortium name="WormBaseParasite"/>
        </authorList>
    </citation>
    <scope>IDENTIFICATION</scope>
</reference>
<dbReference type="AlphaFoldDB" id="A0A1I7TPD5"/>
<evidence type="ECO:0000313" key="2">
    <source>
        <dbReference type="WBParaSite" id="Csp11.Scaffold629.g10451.t1"/>
    </source>
</evidence>
<dbReference type="WBParaSite" id="Csp11.Scaffold629.g10451.t1">
    <property type="protein sequence ID" value="Csp11.Scaffold629.g10451.t1"/>
    <property type="gene ID" value="Csp11.Scaffold629.g10451"/>
</dbReference>
<name>A0A1I7TPD5_9PELO</name>
<sequence length="196" mass="22189">MESVYIDTENGKRSLMILARQVVTYGEAIVGWKKRRKLGFRLHKSETSPSPHSQRPPNGFTHCFICGLGTVPSAIEKQFKAVLNNNKKKKTKSTRISYNCGEATFIPSGMHDVPSQALYLSLEQNYGSIKCPDHYCEICFTESREGTMIRATNQIRAFHPTGFGTRNWIGSHLQEKLTTGQFIAARMMKWEVIEGQ</sequence>
<proteinExistence type="predicted"/>